<comment type="similarity">
    <text evidence="2">Belongs to the LarC family.</text>
</comment>
<dbReference type="HAMAP" id="MF_01074">
    <property type="entry name" value="LarC"/>
    <property type="match status" value="1"/>
</dbReference>
<comment type="caution">
    <text evidence="4">The sequence shown here is derived from an EMBL/GenBank/DDBJ whole genome shotgun (WGS) entry which is preliminary data.</text>
</comment>
<dbReference type="NCBIfam" id="TIGR00299">
    <property type="entry name" value="nickel pincer cofactor biosynthesis protein LarC"/>
    <property type="match status" value="1"/>
</dbReference>
<evidence type="ECO:0000256" key="3">
    <source>
        <dbReference type="SAM" id="MobiDB-lite"/>
    </source>
</evidence>
<keyword evidence="5" id="KW-1185">Reference proteome</keyword>
<dbReference type="GO" id="GO:0051604">
    <property type="term" value="P:protein maturation"/>
    <property type="evidence" value="ECO:0007669"/>
    <property type="project" value="UniProtKB-UniRule"/>
</dbReference>
<keyword evidence="2" id="KW-0456">Lyase</keyword>
<name>A0A918I1P9_9ACTN</name>
<dbReference type="Proteomes" id="UP000636661">
    <property type="component" value="Unassembled WGS sequence"/>
</dbReference>
<dbReference type="EMBL" id="BMTP01000016">
    <property type="protein sequence ID" value="GGU58491.1"/>
    <property type="molecule type" value="Genomic_DNA"/>
</dbReference>
<protein>
    <recommendedName>
        <fullName evidence="2">Pyridinium-3,5-bisthiocarboxylic acid mononucleotide nickel insertion protein</fullName>
        <shortName evidence="2">P2TMN nickel insertion protein</shortName>
        <ecNumber evidence="2">4.99.1.12</ecNumber>
    </recommendedName>
    <alternativeName>
        <fullName evidence="2">Nickel-pincer cofactor biosynthesis protein LarC</fullName>
    </alternativeName>
</protein>
<dbReference type="GO" id="GO:0016829">
    <property type="term" value="F:lyase activity"/>
    <property type="evidence" value="ECO:0007669"/>
    <property type="project" value="UniProtKB-UniRule"/>
</dbReference>
<sequence length="433" mass="44456">MTAPARAVAHVDCTAGVAGDMLLGALIDAGARTEAVGEGVRSLGVPGLDISVERARRGGFACARVHVTRPPVPDRARHLPDILDHLTAATGLGPAAVTFATRVFELLARAEATAHGTTPDRVHFHEVGAYDALADAVGCAAALDDLGLLAPDATVTCSALAAGSGSVDCAHGRVPVPVPAVLHIAAETGLPLTGGDLAGERTTPTGAALLGALAVPRPAHPMTVRAVGVGGGRRDTPDRPNVTRVVIGQTSAEEARPGHDEVLVVESTVDDLDPRLWPSVLRALRAAGAWDCWTSEIVARHGRPGRLVTALCPGPLRDAVADALFRHTTTLGVRWSVHQRLVLPRHSVAVSVGPPGGGHSVQVKVAERPDGTLSCQPELSDAERAAVALGWPVRTVCEAAATSWREGRIAGPPPPRSSADPLAASPSTEGPVL</sequence>
<dbReference type="PANTHER" id="PTHR36566:SF1">
    <property type="entry name" value="PYRIDINIUM-3,5-BISTHIOCARBOXYLIC ACID MONONUCLEOTIDE NICKEL INSERTION PROTEIN"/>
    <property type="match status" value="1"/>
</dbReference>
<evidence type="ECO:0000313" key="4">
    <source>
        <dbReference type="EMBL" id="GGU58491.1"/>
    </source>
</evidence>
<dbReference type="InterPro" id="IPR002822">
    <property type="entry name" value="Ni_insertion"/>
</dbReference>
<accession>A0A918I1P9</accession>
<comment type="catalytic activity">
    <reaction evidence="2">
        <text>Ni(II)-pyridinium-3,5-bisthiocarboxylate mononucleotide = pyridinium-3,5-bisthiocarboxylate mononucleotide + Ni(2+)</text>
        <dbReference type="Rhea" id="RHEA:54784"/>
        <dbReference type="ChEBI" id="CHEBI:49786"/>
        <dbReference type="ChEBI" id="CHEBI:137372"/>
        <dbReference type="ChEBI" id="CHEBI:137373"/>
        <dbReference type="EC" id="4.99.1.12"/>
    </reaction>
</comment>
<reference evidence="4" key="1">
    <citation type="journal article" date="2014" name="Int. J. Syst. Evol. Microbiol.">
        <title>Complete genome sequence of Corynebacterium casei LMG S-19264T (=DSM 44701T), isolated from a smear-ripened cheese.</title>
        <authorList>
            <consortium name="US DOE Joint Genome Institute (JGI-PGF)"/>
            <person name="Walter F."/>
            <person name="Albersmeier A."/>
            <person name="Kalinowski J."/>
            <person name="Ruckert C."/>
        </authorList>
    </citation>
    <scope>NUCLEOTIDE SEQUENCE</scope>
    <source>
        <strain evidence="4">JCM 4391</strain>
    </source>
</reference>
<gene>
    <name evidence="2" type="primary">larC</name>
    <name evidence="4" type="ORF">GCM10010274_54350</name>
</gene>
<evidence type="ECO:0000256" key="1">
    <source>
        <dbReference type="ARBA" id="ARBA00022596"/>
    </source>
</evidence>
<evidence type="ECO:0000256" key="2">
    <source>
        <dbReference type="HAMAP-Rule" id="MF_01074"/>
    </source>
</evidence>
<dbReference type="PANTHER" id="PTHR36566">
    <property type="entry name" value="NICKEL INSERTION PROTEIN-RELATED"/>
    <property type="match status" value="1"/>
</dbReference>
<evidence type="ECO:0000313" key="5">
    <source>
        <dbReference type="Proteomes" id="UP000636661"/>
    </source>
</evidence>
<comment type="function">
    <text evidence="2">Involved in the biosynthesis of a nickel-pincer cofactor ((SCS)Ni(II) pincer complex). Binds Ni(2+), and functions in nickel delivery to pyridinium-3,5-bisthiocarboxylic acid mononucleotide (P2TMN), to form the mature cofactor. Is thus probably required for the activation of nickel-pincer cofactor-dependent enzymes.</text>
</comment>
<dbReference type="RefSeq" id="WP_229891577.1">
    <property type="nucleotide sequence ID" value="NZ_BMTP01000016.1"/>
</dbReference>
<proteinExistence type="inferred from homology"/>
<dbReference type="Gene3D" id="3.30.70.1380">
    <property type="entry name" value="Transcriptional regulatory protein pf0864 domain like"/>
    <property type="match status" value="1"/>
</dbReference>
<dbReference type="GO" id="GO:0016151">
    <property type="term" value="F:nickel cation binding"/>
    <property type="evidence" value="ECO:0007669"/>
    <property type="project" value="UniProtKB-UniRule"/>
</dbReference>
<reference evidence="4" key="2">
    <citation type="submission" date="2020-09" db="EMBL/GenBank/DDBJ databases">
        <authorList>
            <person name="Sun Q."/>
            <person name="Ohkuma M."/>
        </authorList>
    </citation>
    <scope>NUCLEOTIDE SEQUENCE</scope>
    <source>
        <strain evidence="4">JCM 4391</strain>
    </source>
</reference>
<dbReference type="Pfam" id="PF01969">
    <property type="entry name" value="Ni_insertion"/>
    <property type="match status" value="1"/>
</dbReference>
<keyword evidence="1 2" id="KW-0533">Nickel</keyword>
<dbReference type="AlphaFoldDB" id="A0A918I1P9"/>
<dbReference type="EC" id="4.99.1.12" evidence="2"/>
<feature type="region of interest" description="Disordered" evidence="3">
    <location>
        <begin position="406"/>
        <end position="433"/>
    </location>
</feature>
<organism evidence="4 5">
    <name type="scientific">Streptomyces lavendofoliae</name>
    <dbReference type="NCBI Taxonomy" id="67314"/>
    <lineage>
        <taxon>Bacteria</taxon>
        <taxon>Bacillati</taxon>
        <taxon>Actinomycetota</taxon>
        <taxon>Actinomycetes</taxon>
        <taxon>Kitasatosporales</taxon>
        <taxon>Streptomycetaceae</taxon>
        <taxon>Streptomyces</taxon>
    </lineage>
</organism>